<protein>
    <recommendedName>
        <fullName evidence="3">Zinc finger MYM-type protein 1-like</fullName>
    </recommendedName>
</protein>
<organism evidence="1 2">
    <name type="scientific">Macrosiphum euphorbiae</name>
    <name type="common">potato aphid</name>
    <dbReference type="NCBI Taxonomy" id="13131"/>
    <lineage>
        <taxon>Eukaryota</taxon>
        <taxon>Metazoa</taxon>
        <taxon>Ecdysozoa</taxon>
        <taxon>Arthropoda</taxon>
        <taxon>Hexapoda</taxon>
        <taxon>Insecta</taxon>
        <taxon>Pterygota</taxon>
        <taxon>Neoptera</taxon>
        <taxon>Paraneoptera</taxon>
        <taxon>Hemiptera</taxon>
        <taxon>Sternorrhyncha</taxon>
        <taxon>Aphidomorpha</taxon>
        <taxon>Aphidoidea</taxon>
        <taxon>Aphididae</taxon>
        <taxon>Macrosiphini</taxon>
        <taxon>Macrosiphum</taxon>
    </lineage>
</organism>
<name>A0AAV0X0C1_9HEMI</name>
<evidence type="ECO:0000313" key="1">
    <source>
        <dbReference type="EMBL" id="CAI6361642.1"/>
    </source>
</evidence>
<keyword evidence="2" id="KW-1185">Reference proteome</keyword>
<evidence type="ECO:0008006" key="3">
    <source>
        <dbReference type="Google" id="ProtNLM"/>
    </source>
</evidence>
<sequence>MFEIFKFKSKTTEEISKEIPSNTTDQLEVVVDDSDLDLGDLESGPKRPTLKEFPLTQFGTQKRGFNSNYENNNWLEYSINKDAIFCYACRIFGNNHGQ</sequence>
<comment type="caution">
    <text evidence="1">The sequence shown here is derived from an EMBL/GenBank/DDBJ whole genome shotgun (WGS) entry which is preliminary data.</text>
</comment>
<evidence type="ECO:0000313" key="2">
    <source>
        <dbReference type="Proteomes" id="UP001160148"/>
    </source>
</evidence>
<dbReference type="AlphaFoldDB" id="A0AAV0X0C1"/>
<proteinExistence type="predicted"/>
<dbReference type="EMBL" id="CARXXK010000003">
    <property type="protein sequence ID" value="CAI6361642.1"/>
    <property type="molecule type" value="Genomic_DNA"/>
</dbReference>
<accession>A0AAV0X0C1</accession>
<reference evidence="1 2" key="1">
    <citation type="submission" date="2023-01" db="EMBL/GenBank/DDBJ databases">
        <authorList>
            <person name="Whitehead M."/>
        </authorList>
    </citation>
    <scope>NUCLEOTIDE SEQUENCE [LARGE SCALE GENOMIC DNA]</scope>
</reference>
<gene>
    <name evidence="1" type="ORF">MEUPH1_LOCUS16800</name>
</gene>
<dbReference type="Proteomes" id="UP001160148">
    <property type="component" value="Unassembled WGS sequence"/>
</dbReference>